<protein>
    <submittedName>
        <fullName evidence="1">Uncharacterized protein</fullName>
    </submittedName>
</protein>
<accession>A0A1R1S224</accession>
<reference evidence="1 2" key="1">
    <citation type="submission" date="2017-01" db="EMBL/GenBank/DDBJ databases">
        <title>Bacillus phylogenomics.</title>
        <authorList>
            <person name="Dunlap C."/>
        </authorList>
    </citation>
    <scope>NUCLEOTIDE SEQUENCE [LARGE SCALE GENOMIC DNA]</scope>
    <source>
        <strain evidence="1 2">NRRL B-41282</strain>
    </source>
</reference>
<organism evidence="1 2">
    <name type="scientific">Bacillus swezeyi</name>
    <dbReference type="NCBI Taxonomy" id="1925020"/>
    <lineage>
        <taxon>Bacteria</taxon>
        <taxon>Bacillati</taxon>
        <taxon>Bacillota</taxon>
        <taxon>Bacilli</taxon>
        <taxon>Bacillales</taxon>
        <taxon>Bacillaceae</taxon>
        <taxon>Bacillus</taxon>
    </lineage>
</organism>
<sequence>MKRGKKGRPEDRPKKKTLLYRRFKQKNVSFFSKKGHINVMVVTEIKKSRSDDMSKPFPLNYFFNFCRINVIMYKKSILMNVILKTI</sequence>
<name>A0A1R1S224_9BACI</name>
<proteinExistence type="predicted"/>
<dbReference type="EMBL" id="MTJL01000011">
    <property type="protein sequence ID" value="OMI07019.1"/>
    <property type="molecule type" value="Genomic_DNA"/>
</dbReference>
<dbReference type="Proteomes" id="UP000187367">
    <property type="component" value="Unassembled WGS sequence"/>
</dbReference>
<gene>
    <name evidence="1" type="ORF">BW143_07420</name>
</gene>
<keyword evidence="2" id="KW-1185">Reference proteome</keyword>
<evidence type="ECO:0000313" key="2">
    <source>
        <dbReference type="Proteomes" id="UP000187367"/>
    </source>
</evidence>
<evidence type="ECO:0000313" key="1">
    <source>
        <dbReference type="EMBL" id="OMI07019.1"/>
    </source>
</evidence>
<dbReference type="AlphaFoldDB" id="A0A1R1S224"/>
<accession>A0A1R1QQS4</accession>
<comment type="caution">
    <text evidence="1">The sequence shown here is derived from an EMBL/GenBank/DDBJ whole genome shotgun (WGS) entry which is preliminary data.</text>
</comment>